<dbReference type="PROSITE" id="PS50900">
    <property type="entry name" value="PLAC"/>
    <property type="match status" value="1"/>
</dbReference>
<evidence type="ECO:0008006" key="9">
    <source>
        <dbReference type="Google" id="ProtNLM"/>
    </source>
</evidence>
<dbReference type="InterPro" id="IPR013783">
    <property type="entry name" value="Ig-like_fold"/>
</dbReference>
<dbReference type="SMART" id="SM00408">
    <property type="entry name" value="IGc2"/>
    <property type="match status" value="1"/>
</dbReference>
<evidence type="ECO:0000259" key="6">
    <source>
        <dbReference type="PROSITE" id="PS50900"/>
    </source>
</evidence>
<dbReference type="InterPro" id="IPR051170">
    <property type="entry name" value="Neural/epithelial_adhesion"/>
</dbReference>
<keyword evidence="8" id="KW-1185">Reference proteome</keyword>
<keyword evidence="4" id="KW-0393">Immunoglobulin domain</keyword>
<organism evidence="7 8">
    <name type="scientific">Meganyctiphanes norvegica</name>
    <name type="common">Northern krill</name>
    <name type="synonym">Thysanopoda norvegica</name>
    <dbReference type="NCBI Taxonomy" id="48144"/>
    <lineage>
        <taxon>Eukaryota</taxon>
        <taxon>Metazoa</taxon>
        <taxon>Ecdysozoa</taxon>
        <taxon>Arthropoda</taxon>
        <taxon>Crustacea</taxon>
        <taxon>Multicrustacea</taxon>
        <taxon>Malacostraca</taxon>
        <taxon>Eumalacostraca</taxon>
        <taxon>Eucarida</taxon>
        <taxon>Euphausiacea</taxon>
        <taxon>Euphausiidae</taxon>
        <taxon>Meganyctiphanes</taxon>
    </lineage>
</organism>
<accession>A0AAV2S7M5</accession>
<feature type="domain" description="Ig-like" evidence="5">
    <location>
        <begin position="392"/>
        <end position="480"/>
    </location>
</feature>
<dbReference type="SUPFAM" id="SSF48726">
    <property type="entry name" value="Immunoglobulin"/>
    <property type="match status" value="1"/>
</dbReference>
<evidence type="ECO:0000256" key="3">
    <source>
        <dbReference type="ARBA" id="ARBA00023157"/>
    </source>
</evidence>
<dbReference type="InterPro" id="IPR003598">
    <property type="entry name" value="Ig_sub2"/>
</dbReference>
<evidence type="ECO:0000313" key="7">
    <source>
        <dbReference type="EMBL" id="CAL4163763.1"/>
    </source>
</evidence>
<dbReference type="InterPro" id="IPR003599">
    <property type="entry name" value="Ig_sub"/>
</dbReference>
<reference evidence="7 8" key="1">
    <citation type="submission" date="2024-05" db="EMBL/GenBank/DDBJ databases">
        <authorList>
            <person name="Wallberg A."/>
        </authorList>
    </citation>
    <scope>NUCLEOTIDE SEQUENCE [LARGE SCALE GENOMIC DNA]</scope>
</reference>
<dbReference type="Pfam" id="PF08686">
    <property type="entry name" value="PLAC"/>
    <property type="match status" value="1"/>
</dbReference>
<keyword evidence="3" id="KW-1015">Disulfide bond</keyword>
<gene>
    <name evidence="7" type="ORF">MNOR_LOCUS33045</name>
</gene>
<dbReference type="Pfam" id="PF07679">
    <property type="entry name" value="I-set"/>
    <property type="match status" value="1"/>
</dbReference>
<dbReference type="AlphaFoldDB" id="A0AAV2S7M5"/>
<name>A0AAV2S7M5_MEGNR</name>
<dbReference type="EMBL" id="CAXKWB010046474">
    <property type="protein sequence ID" value="CAL4163763.1"/>
    <property type="molecule type" value="Genomic_DNA"/>
</dbReference>
<dbReference type="InterPro" id="IPR007110">
    <property type="entry name" value="Ig-like_dom"/>
</dbReference>
<dbReference type="InterPro" id="IPR036179">
    <property type="entry name" value="Ig-like_dom_sf"/>
</dbReference>
<feature type="domain" description="PLAC" evidence="6">
    <location>
        <begin position="486"/>
        <end position="525"/>
    </location>
</feature>
<keyword evidence="1" id="KW-0732">Signal</keyword>
<evidence type="ECO:0000259" key="5">
    <source>
        <dbReference type="PROSITE" id="PS50835"/>
    </source>
</evidence>
<sequence>MDIRMNQMASLLYGVTEKQNSNNQELMGEMTNLLQEKLHNHLEDKFSDIAETMHRLDSSMGDIASTQDSTHQEMVGLMSELLDEKLSIYLEDRVAGIGDTLSQINSSIGSMVVKEDSNNQELMVKMSEILQEKVSNHLEDNLSAIGDTMHQLNYSIEGIVANIGETLYQINSTIGGTVDKRITNNNQNMVVNLSMIIEEQVSSYVEDTLFKINFTISGFIAKQDLNNEEIVGNFSKLLTEKLSNHEEIRGNCSCLEVKQSNYIQNNLSDIKNTMKQMQSTLEDVEGKFASINKITKKIEHELIAFENKSSQSLILQKENHQELENMMMNAASMDDNVIEALNRKLLWLKNDSVPLGPVEGPLNTSTMDENMNASESILLNSIKPNNTDINIPLLAVIRLESHSFTPISTIQIPCEIEGDEPITVTWFKGENNRLTTQSEKYQVTSNNTLIIKNAQESDSDNYTCQVQNRYTTASSTAAIEIEGIYVHPSCTDNRFFANCKLIVRAEYCISTYYANFCCRSCTLAGQLPSHGPHLQQSGRGSRR</sequence>
<dbReference type="PANTHER" id="PTHR12231:SF253">
    <property type="entry name" value="DPR-INTERACTING PROTEIN ETA, ISOFORM B-RELATED"/>
    <property type="match status" value="1"/>
</dbReference>
<evidence type="ECO:0000256" key="1">
    <source>
        <dbReference type="ARBA" id="ARBA00022729"/>
    </source>
</evidence>
<dbReference type="PANTHER" id="PTHR12231">
    <property type="entry name" value="CTX-RELATED TYPE I TRANSMEMBRANE PROTEIN"/>
    <property type="match status" value="1"/>
</dbReference>
<evidence type="ECO:0000256" key="4">
    <source>
        <dbReference type="ARBA" id="ARBA00023319"/>
    </source>
</evidence>
<dbReference type="Proteomes" id="UP001497623">
    <property type="component" value="Unassembled WGS sequence"/>
</dbReference>
<evidence type="ECO:0000313" key="8">
    <source>
        <dbReference type="Proteomes" id="UP001497623"/>
    </source>
</evidence>
<dbReference type="InterPro" id="IPR010909">
    <property type="entry name" value="PLAC"/>
</dbReference>
<dbReference type="SMART" id="SM00409">
    <property type="entry name" value="IG"/>
    <property type="match status" value="1"/>
</dbReference>
<comment type="caution">
    <text evidence="7">The sequence shown here is derived from an EMBL/GenBank/DDBJ whole genome shotgun (WGS) entry which is preliminary data.</text>
</comment>
<dbReference type="FunFam" id="2.60.40.10:FF:000107">
    <property type="entry name" value="Myosin, light chain kinase a"/>
    <property type="match status" value="1"/>
</dbReference>
<evidence type="ECO:0000256" key="2">
    <source>
        <dbReference type="ARBA" id="ARBA00022737"/>
    </source>
</evidence>
<protein>
    <recommendedName>
        <fullName evidence="9">Ig-like domain-containing protein</fullName>
    </recommendedName>
</protein>
<dbReference type="CDD" id="cd00096">
    <property type="entry name" value="Ig"/>
    <property type="match status" value="1"/>
</dbReference>
<dbReference type="Gene3D" id="2.60.40.10">
    <property type="entry name" value="Immunoglobulins"/>
    <property type="match status" value="1"/>
</dbReference>
<keyword evidence="2" id="KW-0677">Repeat</keyword>
<dbReference type="InterPro" id="IPR013098">
    <property type="entry name" value="Ig_I-set"/>
</dbReference>
<dbReference type="PROSITE" id="PS50835">
    <property type="entry name" value="IG_LIKE"/>
    <property type="match status" value="1"/>
</dbReference>
<proteinExistence type="predicted"/>